<feature type="non-terminal residue" evidence="1">
    <location>
        <position position="1"/>
    </location>
</feature>
<dbReference type="AlphaFoldDB" id="A0A392SP89"/>
<name>A0A392SP89_9FABA</name>
<dbReference type="EMBL" id="LXQA010420312">
    <property type="protein sequence ID" value="MCI50691.1"/>
    <property type="molecule type" value="Genomic_DNA"/>
</dbReference>
<proteinExistence type="predicted"/>
<protein>
    <submittedName>
        <fullName evidence="1">Uncharacterized protein</fullName>
    </submittedName>
</protein>
<accession>A0A392SP89</accession>
<comment type="caution">
    <text evidence="1">The sequence shown here is derived from an EMBL/GenBank/DDBJ whole genome shotgun (WGS) entry which is preliminary data.</text>
</comment>
<dbReference type="Proteomes" id="UP000265520">
    <property type="component" value="Unassembled WGS sequence"/>
</dbReference>
<keyword evidence="2" id="KW-1185">Reference proteome</keyword>
<sequence>VAQRAVYLCKDSLIFWRWRNAQEQLALRAVQLF</sequence>
<reference evidence="1 2" key="1">
    <citation type="journal article" date="2018" name="Front. Plant Sci.">
        <title>Red Clover (Trifolium pratense) and Zigzag Clover (T. medium) - A Picture of Genomic Similarities and Differences.</title>
        <authorList>
            <person name="Dluhosova J."/>
            <person name="Istvanek J."/>
            <person name="Nedelnik J."/>
            <person name="Repkova J."/>
        </authorList>
    </citation>
    <scope>NUCLEOTIDE SEQUENCE [LARGE SCALE GENOMIC DNA]</scope>
    <source>
        <strain evidence="2">cv. 10/8</strain>
        <tissue evidence="1">Leaf</tissue>
    </source>
</reference>
<evidence type="ECO:0000313" key="2">
    <source>
        <dbReference type="Proteomes" id="UP000265520"/>
    </source>
</evidence>
<evidence type="ECO:0000313" key="1">
    <source>
        <dbReference type="EMBL" id="MCI50691.1"/>
    </source>
</evidence>
<organism evidence="1 2">
    <name type="scientific">Trifolium medium</name>
    <dbReference type="NCBI Taxonomy" id="97028"/>
    <lineage>
        <taxon>Eukaryota</taxon>
        <taxon>Viridiplantae</taxon>
        <taxon>Streptophyta</taxon>
        <taxon>Embryophyta</taxon>
        <taxon>Tracheophyta</taxon>
        <taxon>Spermatophyta</taxon>
        <taxon>Magnoliopsida</taxon>
        <taxon>eudicotyledons</taxon>
        <taxon>Gunneridae</taxon>
        <taxon>Pentapetalae</taxon>
        <taxon>rosids</taxon>
        <taxon>fabids</taxon>
        <taxon>Fabales</taxon>
        <taxon>Fabaceae</taxon>
        <taxon>Papilionoideae</taxon>
        <taxon>50 kb inversion clade</taxon>
        <taxon>NPAAA clade</taxon>
        <taxon>Hologalegina</taxon>
        <taxon>IRL clade</taxon>
        <taxon>Trifolieae</taxon>
        <taxon>Trifolium</taxon>
    </lineage>
</organism>